<evidence type="ECO:0000313" key="4">
    <source>
        <dbReference type="EMBL" id="CAB0031344.1"/>
    </source>
</evidence>
<dbReference type="PROSITE" id="PS50088">
    <property type="entry name" value="ANK_REPEAT"/>
    <property type="match status" value="1"/>
</dbReference>
<dbReference type="PANTHER" id="PTHR24123:SF33">
    <property type="entry name" value="PROTEIN HOS4"/>
    <property type="match status" value="1"/>
</dbReference>
<accession>A0A6H5HZY0</accession>
<protein>
    <submittedName>
        <fullName evidence="4">Uncharacterized protein</fullName>
    </submittedName>
</protein>
<evidence type="ECO:0000256" key="1">
    <source>
        <dbReference type="ARBA" id="ARBA00022737"/>
    </source>
</evidence>
<dbReference type="Proteomes" id="UP000479190">
    <property type="component" value="Unassembled WGS sequence"/>
</dbReference>
<organism evidence="4 5">
    <name type="scientific">Trichogramma brassicae</name>
    <dbReference type="NCBI Taxonomy" id="86971"/>
    <lineage>
        <taxon>Eukaryota</taxon>
        <taxon>Metazoa</taxon>
        <taxon>Ecdysozoa</taxon>
        <taxon>Arthropoda</taxon>
        <taxon>Hexapoda</taxon>
        <taxon>Insecta</taxon>
        <taxon>Pterygota</taxon>
        <taxon>Neoptera</taxon>
        <taxon>Endopterygota</taxon>
        <taxon>Hymenoptera</taxon>
        <taxon>Apocrita</taxon>
        <taxon>Proctotrupomorpha</taxon>
        <taxon>Chalcidoidea</taxon>
        <taxon>Trichogrammatidae</taxon>
        <taxon>Trichogramma</taxon>
    </lineage>
</organism>
<dbReference type="PANTHER" id="PTHR24123">
    <property type="entry name" value="ANKYRIN REPEAT-CONTAINING"/>
    <property type="match status" value="1"/>
</dbReference>
<keyword evidence="2 3" id="KW-0040">ANK repeat</keyword>
<evidence type="ECO:0000256" key="3">
    <source>
        <dbReference type="PROSITE-ProRule" id="PRU00023"/>
    </source>
</evidence>
<sequence length="694" mass="79836">MSCTSEVCKNRNRGRCSEPPCLHLAKAKILKLQRKKFNLKSDKDRLGFLRKIKSVLNESLHKYKNLNLQEVFRPGDIECLLTDSVDSTYVAGQTFIELVAQNGLYKDRKLSSRSTTLLHRAAKINRWSVIEPLFKIYDRFNVNCSDKSGLTHFHVACQFGCDDAIQKFIESGQDLDCLVPDTGDSGLHLAVACDKPDRSKAAVSTLLRGGANPNLANKKGSTPLHVICNRREKGHLAKTFFENCDEIRQPIRVNASDKLGRTPLQLAVANFNIYAARGLLAGRGVDMSKFVFPTERDFDECLKAYESKFRSGRYRWDGLQRFSGGIMNEDKFKLISDFIALIYLLSNKGYELKLSDAVTLMTQFNKLGLSKLWPKLPKEENIEMKKMFEKEAKKTIVQYDSKLSLYDLFELRPNVAARRLTYFDLVMQTRLHFVYIPNRCIAAWKIIVSTFVARLRARRSVYTLQYTQRRMCIAYPQAGPTIMDLQGLKVGFSCSQLILLVTLLFWGIYICTCLSSVQSLRSELSNLPEHARAAKCRRFTYYIPPSRTREEEEVVKIDRCAPLLLSKYVYIRESGKARRGVIEFDKSSELFLYKKYKILTKKGEKMDRIGTRSTEEEEASSLLFPVTSRQLQMRYYVCRECTLCTLQRDLQARERGVPRYIIIYLLYVIFARRSESHAALSYFIITYVRVCSVT</sequence>
<keyword evidence="5" id="KW-1185">Reference proteome</keyword>
<dbReference type="Pfam" id="PF12796">
    <property type="entry name" value="Ank_2"/>
    <property type="match status" value="1"/>
</dbReference>
<evidence type="ECO:0000256" key="2">
    <source>
        <dbReference type="ARBA" id="ARBA00023043"/>
    </source>
</evidence>
<dbReference type="OrthoDB" id="539213at2759"/>
<evidence type="ECO:0000313" key="5">
    <source>
        <dbReference type="Proteomes" id="UP000479190"/>
    </source>
</evidence>
<dbReference type="InterPro" id="IPR051165">
    <property type="entry name" value="Multifunctional_ANK_Repeat"/>
</dbReference>
<dbReference type="InterPro" id="IPR002110">
    <property type="entry name" value="Ankyrin_rpt"/>
</dbReference>
<dbReference type="Gene3D" id="1.25.40.20">
    <property type="entry name" value="Ankyrin repeat-containing domain"/>
    <property type="match status" value="1"/>
</dbReference>
<feature type="repeat" description="ANK" evidence="3">
    <location>
        <begin position="182"/>
        <end position="218"/>
    </location>
</feature>
<dbReference type="SMART" id="SM00248">
    <property type="entry name" value="ANK"/>
    <property type="match status" value="5"/>
</dbReference>
<keyword evidence="1" id="KW-0677">Repeat</keyword>
<dbReference type="EMBL" id="CADCXV010000641">
    <property type="protein sequence ID" value="CAB0031344.1"/>
    <property type="molecule type" value="Genomic_DNA"/>
</dbReference>
<reference evidence="4 5" key="1">
    <citation type="submission" date="2020-02" db="EMBL/GenBank/DDBJ databases">
        <authorList>
            <person name="Ferguson B K."/>
        </authorList>
    </citation>
    <scope>NUCLEOTIDE SEQUENCE [LARGE SCALE GENOMIC DNA]</scope>
</reference>
<proteinExistence type="predicted"/>
<gene>
    <name evidence="4" type="ORF">TBRA_LOCUS3315</name>
</gene>
<name>A0A6H5HZY0_9HYME</name>
<dbReference type="InterPro" id="IPR036770">
    <property type="entry name" value="Ankyrin_rpt-contain_sf"/>
</dbReference>
<dbReference type="AlphaFoldDB" id="A0A6H5HZY0"/>
<dbReference type="SUPFAM" id="SSF48403">
    <property type="entry name" value="Ankyrin repeat"/>
    <property type="match status" value="1"/>
</dbReference>